<protein>
    <submittedName>
        <fullName evidence="1">Uncharacterized protein</fullName>
    </submittedName>
</protein>
<keyword evidence="2" id="KW-1185">Reference proteome</keyword>
<dbReference type="Proteomes" id="UP001732700">
    <property type="component" value="Chromosome 3D"/>
</dbReference>
<evidence type="ECO:0000313" key="1">
    <source>
        <dbReference type="EnsemblPlants" id="AVESA.00010b.r2.3DG0557970.1.CDS.1"/>
    </source>
</evidence>
<dbReference type="EnsemblPlants" id="AVESA.00010b.r2.3DG0557970.1">
    <property type="protein sequence ID" value="AVESA.00010b.r2.3DG0557970.1.CDS.1"/>
    <property type="gene ID" value="AVESA.00010b.r2.3DG0557970"/>
</dbReference>
<name>A0ACD5W5V4_AVESA</name>
<sequence length="175" mass="19868">MLPTFLIWQSFDLPYEIILNVVGILCKHIHKVLTCCNIITLPSNYILNRWTKYAKQEIFTSKPNINDSLDSMFAHTSRKMMSLALKCKLSKEVLGYLNDGIDKLALEVGDLLSKVNLDEVDEPESPAESTKEISKTMVPFKAPERVKARMEKRSKDVLEGAKKGKKKGNFTVMCE</sequence>
<evidence type="ECO:0000313" key="2">
    <source>
        <dbReference type="Proteomes" id="UP001732700"/>
    </source>
</evidence>
<reference evidence="1" key="1">
    <citation type="submission" date="2021-05" db="EMBL/GenBank/DDBJ databases">
        <authorList>
            <person name="Scholz U."/>
            <person name="Mascher M."/>
            <person name="Fiebig A."/>
        </authorList>
    </citation>
    <scope>NUCLEOTIDE SEQUENCE [LARGE SCALE GENOMIC DNA]</scope>
</reference>
<reference evidence="1" key="2">
    <citation type="submission" date="2025-09" db="UniProtKB">
        <authorList>
            <consortium name="EnsemblPlants"/>
        </authorList>
    </citation>
    <scope>IDENTIFICATION</scope>
</reference>
<proteinExistence type="predicted"/>
<organism evidence="1 2">
    <name type="scientific">Avena sativa</name>
    <name type="common">Oat</name>
    <dbReference type="NCBI Taxonomy" id="4498"/>
    <lineage>
        <taxon>Eukaryota</taxon>
        <taxon>Viridiplantae</taxon>
        <taxon>Streptophyta</taxon>
        <taxon>Embryophyta</taxon>
        <taxon>Tracheophyta</taxon>
        <taxon>Spermatophyta</taxon>
        <taxon>Magnoliopsida</taxon>
        <taxon>Liliopsida</taxon>
        <taxon>Poales</taxon>
        <taxon>Poaceae</taxon>
        <taxon>BOP clade</taxon>
        <taxon>Pooideae</taxon>
        <taxon>Poodae</taxon>
        <taxon>Poeae</taxon>
        <taxon>Poeae Chloroplast Group 1 (Aveneae type)</taxon>
        <taxon>Aveninae</taxon>
        <taxon>Avena</taxon>
    </lineage>
</organism>
<accession>A0ACD5W5V4</accession>